<proteinExistence type="predicted"/>
<dbReference type="Gene3D" id="2.20.25.240">
    <property type="match status" value="1"/>
</dbReference>
<dbReference type="Proteomes" id="UP000091820">
    <property type="component" value="Unassembled WGS sequence"/>
</dbReference>
<reference evidence="1" key="2">
    <citation type="submission" date="2020-05" db="UniProtKB">
        <authorList>
            <consortium name="EnsemblMetazoa"/>
        </authorList>
    </citation>
    <scope>IDENTIFICATION</scope>
    <source>
        <strain evidence="1">IAEA</strain>
    </source>
</reference>
<protein>
    <submittedName>
        <fullName evidence="1">FLYWCH-type domain-containing protein</fullName>
    </submittedName>
</protein>
<evidence type="ECO:0000313" key="2">
    <source>
        <dbReference type="Proteomes" id="UP000091820"/>
    </source>
</evidence>
<dbReference type="AlphaFoldDB" id="A0A1A9WMN7"/>
<organism evidence="1 2">
    <name type="scientific">Glossina brevipalpis</name>
    <dbReference type="NCBI Taxonomy" id="37001"/>
    <lineage>
        <taxon>Eukaryota</taxon>
        <taxon>Metazoa</taxon>
        <taxon>Ecdysozoa</taxon>
        <taxon>Arthropoda</taxon>
        <taxon>Hexapoda</taxon>
        <taxon>Insecta</taxon>
        <taxon>Pterygota</taxon>
        <taxon>Neoptera</taxon>
        <taxon>Endopterygota</taxon>
        <taxon>Diptera</taxon>
        <taxon>Brachycera</taxon>
        <taxon>Muscomorpha</taxon>
        <taxon>Hippoboscoidea</taxon>
        <taxon>Glossinidae</taxon>
        <taxon>Glossina</taxon>
    </lineage>
</organism>
<dbReference type="EnsemblMetazoa" id="GBRI025225-RA">
    <property type="protein sequence ID" value="GBRI025225-PA"/>
    <property type="gene ID" value="GBRI025225"/>
</dbReference>
<name>A0A1A9WMN7_9MUSC</name>
<evidence type="ECO:0000313" key="1">
    <source>
        <dbReference type="EnsemblMetazoa" id="GBRI025225-PA"/>
    </source>
</evidence>
<dbReference type="VEuPathDB" id="VectorBase:GBRI025225"/>
<accession>A0A1A9WMN7</accession>
<keyword evidence="2" id="KW-1185">Reference proteome</keyword>
<sequence>MHNSRGTKWICATRSSTKCRARVRTTLDSQLEVLFPEHNHISVKAFPKMEKIKIEKKKNKSESMQMLTYIYKKFRLICPVASRSNYNNASELYKSWTFYCVPNMYNPRKPIDHDSYSISTYFKGRNCTHRQYIVPPLTRCRV</sequence>
<reference evidence="2" key="1">
    <citation type="submission" date="2014-03" db="EMBL/GenBank/DDBJ databases">
        <authorList>
            <person name="Aksoy S."/>
            <person name="Warren W."/>
            <person name="Wilson R.K."/>
        </authorList>
    </citation>
    <scope>NUCLEOTIDE SEQUENCE [LARGE SCALE GENOMIC DNA]</scope>
    <source>
        <strain evidence="2">IAEA</strain>
    </source>
</reference>